<feature type="domain" description="Rootletin-like coiled-coil" evidence="4">
    <location>
        <begin position="27"/>
        <end position="131"/>
    </location>
</feature>
<name>A0A368G3N5_ANCCA</name>
<keyword evidence="6" id="KW-1185">Reference proteome</keyword>
<sequence>MLHPYSFEHPILILPTKHLCEDSWTTSRNNTLEEINDMLREENDAALAANDNLRQDVVELTRALEHLEQSQRDDRDRFKTENSRYRSQVEQQHRQLIELWKAFTAVKRKVRELHTSTANDLDKQLTEFTRCAAMMKKAIRHAEFKNTELRDKMAKEKDEVLEEVMTKYEALSTSQIETEKQLMDKTRQLQKLQDELHRTKEQCEEVESAISRICNMTELSSAPVRLRTRSESPVTPHTANEAMRKIRSVLSTKAAQLRDADTRWEFWDAFLNNSAILLHLRQYISVVLKKQNAFLQNTELRDKMAKEKDEVLEEVMSKYEALSTSQIETEKQLMDKTRQLQKLQDELHRTKEQCEEVESAISRICNMTELSSAPVRLRTRSESPVTPHTANEAMRKIRSVLSTKAAQLREADTRVEQAELEMNRLKKQIETYEKEKKTQKDRDKIRDEETTEREMKLSTVEHELRRATERIQAVEEERNMKETMLTTLQNTITSTHRSHKEFIENLMSNHRDELAARDKMHENELDERLSEERARQDRMQAEMDRLSTEVENLREQLRNVKADHSAARKAVEEKDFLISTLEENVTRLKNDLEVEVSKLDTKENEITEHTLRYEEMLAKEQQLKQDLMEAQELNTVLSDDNKALQDQMIQLRTDIDKLQEQVDSTTHQEEELKTRLEESHQLNIAHEQHVHKLKTTIRVLEEKIESDTEEMKLVREQLGHHQNLTKERGNECTELLRQLEDVKRDVGEGATAETGLDGGSRAQELNTVLSDDNKALQDQMIQLRTDIDKLQEQIDNTTHQEEELKTRLEESHQLNIAHEQHVHKLKTTIRVLEEKIESDTEEMKLVREQLGHHQNLTKERGNECTELLRQLEDVKRERDGLLDELAALRTEIAAVNSRLAQAEGDAERRRIEENEKRSLIEDLRVNFDRLTGEIKQKELQTEDLKEQIKMLQSASTEKEEFAKAERIRFEEESELKRKELEQLWSEKLRKVTTELEQREKVVKECENRLEQLTRLHEKLMEEEHSMTVENAELIEKLQETSLKHKKEMEDLIEQNNLDREEWENERQQASSLFHNLSLLVWRHN</sequence>
<gene>
    <name evidence="5" type="ORF">ANCCAN_15005</name>
</gene>
<dbReference type="Proteomes" id="UP000252519">
    <property type="component" value="Unassembled WGS sequence"/>
</dbReference>
<evidence type="ECO:0000313" key="6">
    <source>
        <dbReference type="Proteomes" id="UP000252519"/>
    </source>
</evidence>
<dbReference type="Pfam" id="PF15035">
    <property type="entry name" value="Rootletin"/>
    <property type="match status" value="1"/>
</dbReference>
<dbReference type="Gene3D" id="1.10.287.1490">
    <property type="match status" value="1"/>
</dbReference>
<evidence type="ECO:0000259" key="4">
    <source>
        <dbReference type="Pfam" id="PF15035"/>
    </source>
</evidence>
<feature type="coiled-coil region" evidence="2">
    <location>
        <begin position="773"/>
        <end position="954"/>
    </location>
</feature>
<accession>A0A368G3N5</accession>
<dbReference type="InterPro" id="IPR055167">
    <property type="entry name" value="Rootletin-like_CC"/>
</dbReference>
<dbReference type="SUPFAM" id="SSF57997">
    <property type="entry name" value="Tropomyosin"/>
    <property type="match status" value="1"/>
</dbReference>
<comment type="caution">
    <text evidence="5">The sequence shown here is derived from an EMBL/GenBank/DDBJ whole genome shotgun (WGS) entry which is preliminary data.</text>
</comment>
<protein>
    <submittedName>
        <fullName evidence="5">Viral A-type inclusion protein repeat-containing domain protein</fullName>
    </submittedName>
</protein>
<dbReference type="OrthoDB" id="5859884at2759"/>
<reference evidence="5 6" key="1">
    <citation type="submission" date="2014-10" db="EMBL/GenBank/DDBJ databases">
        <title>Draft genome of the hookworm Ancylostoma caninum.</title>
        <authorList>
            <person name="Mitreva M."/>
        </authorList>
    </citation>
    <scope>NUCLEOTIDE SEQUENCE [LARGE SCALE GENOMIC DNA]</scope>
    <source>
        <strain evidence="5 6">Baltimore</strain>
    </source>
</reference>
<organism evidence="5 6">
    <name type="scientific">Ancylostoma caninum</name>
    <name type="common">Dog hookworm</name>
    <dbReference type="NCBI Taxonomy" id="29170"/>
    <lineage>
        <taxon>Eukaryota</taxon>
        <taxon>Metazoa</taxon>
        <taxon>Ecdysozoa</taxon>
        <taxon>Nematoda</taxon>
        <taxon>Chromadorea</taxon>
        <taxon>Rhabditida</taxon>
        <taxon>Rhabditina</taxon>
        <taxon>Rhabditomorpha</taxon>
        <taxon>Strongyloidea</taxon>
        <taxon>Ancylostomatidae</taxon>
        <taxon>Ancylostomatinae</taxon>
        <taxon>Ancylostoma</taxon>
    </lineage>
</organism>
<feature type="coiled-coil region" evidence="2">
    <location>
        <begin position="29"/>
        <end position="70"/>
    </location>
</feature>
<evidence type="ECO:0000256" key="2">
    <source>
        <dbReference type="SAM" id="Coils"/>
    </source>
</evidence>
<feature type="coiled-coil region" evidence="2">
    <location>
        <begin position="139"/>
        <end position="209"/>
    </location>
</feature>
<dbReference type="STRING" id="29170.A0A368G3N5"/>
<evidence type="ECO:0000313" key="5">
    <source>
        <dbReference type="EMBL" id="RCN39061.1"/>
    </source>
</evidence>
<dbReference type="AlphaFoldDB" id="A0A368G3N5"/>
<feature type="coiled-coil region" evidence="2">
    <location>
        <begin position="522"/>
        <end position="717"/>
    </location>
</feature>
<evidence type="ECO:0000256" key="3">
    <source>
        <dbReference type="SAM" id="MobiDB-lite"/>
    </source>
</evidence>
<feature type="coiled-coil region" evidence="2">
    <location>
        <begin position="290"/>
        <end position="360"/>
    </location>
</feature>
<feature type="region of interest" description="Disordered" evidence="3">
    <location>
        <begin position="434"/>
        <end position="456"/>
    </location>
</feature>
<feature type="coiled-coil region" evidence="2">
    <location>
        <begin position="988"/>
        <end position="1072"/>
    </location>
</feature>
<proteinExistence type="predicted"/>
<dbReference type="EMBL" id="JOJR01000358">
    <property type="protein sequence ID" value="RCN39061.1"/>
    <property type="molecule type" value="Genomic_DNA"/>
</dbReference>
<keyword evidence="1 2" id="KW-0175">Coiled coil</keyword>
<evidence type="ECO:0000256" key="1">
    <source>
        <dbReference type="ARBA" id="ARBA00023054"/>
    </source>
</evidence>